<sequence length="927" mass="97472">MAGLMWSRLRLDWKRSLATLVAVMFAVTSFVVLTGATVTQRVEVLQSADAAYRSSYDVLVRPSAALTDREEETGRVRPNFLSDTYGGITMEQVAQIEDVPGVEVVAPIAMVGIMWAPVRIPIDLGDEVAASGTQVFRIATTAVSRGGFTMPSQSAYLYVTDRALAPGEVGEMTYPVEQVDGAAAYPCLAPQPQGRDQMVADPFEPAARYWGYCISRQDPKAIFAGELRVSIPVLVAAIDPDAEAELVGLDHTVTSGRYLTAEDQLQFRASEDLGAPFPREDAPVAPALLAEMAAEVDYGLEIDVEELDADSVVPALLAAKNRADQADLIAAAPAARQVTTEWLPMADLQSHLVASTAPNPERGPDNSDEIWTLTIMRPSGVDFTSHTQDTGGLAAEASEPDLNAYFGHGWSSGYDPIPGSVADSAYRQIDVLESEKSTHFGVLAFEMVGTYDPTRTQVGSPLSQVPLETYRTGQVTVADEATATALGQERFLSNLNPADYLMTAPSVLIPLDALGIIDEKYLPRPGAGAVDAGAPISAVRVRVADVTGWDAASRERVRLAAQLIHDQTGLAVDVTIGSALAQQSVTLTQTDGRPDLHLVELWTQKGVTTLVVESVDRKSVLLFGLILLASGLTVATVANVAVAAQRTDLGVLASIGHTPARITGLVLAQQATLGFIAGLAGALLAWPIATLMRIDYAPLRAVAAIPVAIALMLLASIPAALWAARLAPIDLLRPPVRAGRRSAPVSNEAALGWAQLARRPLRLIRAALGVAIAVTALGLLLAIAWSFRGAIVGNLLGDAIALQVRTVDIIAGIVLALLAAIGVAMTLSFGALEDAPDWAVLTAIGWTPQRISRAILTQGAAIGIFGATLGAIAAIAFAVIFTEATLNDLAIPIALVALGAIALSTVASTIPAATIRRLPPARVLAGR</sequence>
<dbReference type="GO" id="GO:0005886">
    <property type="term" value="C:plasma membrane"/>
    <property type="evidence" value="ECO:0007669"/>
    <property type="project" value="UniProtKB-SubCell"/>
</dbReference>
<evidence type="ECO:0000256" key="5">
    <source>
        <dbReference type="ARBA" id="ARBA00023136"/>
    </source>
</evidence>
<protein>
    <submittedName>
        <fullName evidence="9">FtsX-like permease family protein</fullName>
    </submittedName>
</protein>
<keyword evidence="2" id="KW-1003">Cell membrane</keyword>
<proteinExistence type="inferred from homology"/>
<feature type="domain" description="ABC3 transporter permease C-terminal" evidence="8">
    <location>
        <begin position="809"/>
        <end position="920"/>
    </location>
</feature>
<evidence type="ECO:0000313" key="10">
    <source>
        <dbReference type="Proteomes" id="UP000292373"/>
    </source>
</evidence>
<keyword evidence="4 7" id="KW-1133">Transmembrane helix</keyword>
<evidence type="ECO:0000259" key="8">
    <source>
        <dbReference type="Pfam" id="PF02687"/>
    </source>
</evidence>
<feature type="domain" description="ABC3 transporter permease C-terminal" evidence="8">
    <location>
        <begin position="621"/>
        <end position="725"/>
    </location>
</feature>
<gene>
    <name evidence="9" type="ORF">ET989_09005</name>
</gene>
<feature type="transmembrane region" description="Helical" evidence="7">
    <location>
        <begin position="766"/>
        <end position="787"/>
    </location>
</feature>
<organism evidence="9 10">
    <name type="scientific">Propioniciclava sinopodophylli</name>
    <dbReference type="NCBI Taxonomy" id="1837344"/>
    <lineage>
        <taxon>Bacteria</taxon>
        <taxon>Bacillati</taxon>
        <taxon>Actinomycetota</taxon>
        <taxon>Actinomycetes</taxon>
        <taxon>Propionibacteriales</taxon>
        <taxon>Propionibacteriaceae</taxon>
        <taxon>Propioniciclava</taxon>
    </lineage>
</organism>
<feature type="transmembrane region" description="Helical" evidence="7">
    <location>
        <begin position="807"/>
        <end position="832"/>
    </location>
</feature>
<dbReference type="PANTHER" id="PTHR30572:SF4">
    <property type="entry name" value="ABC TRANSPORTER PERMEASE YTRF"/>
    <property type="match status" value="1"/>
</dbReference>
<keyword evidence="3 7" id="KW-0812">Transmembrane</keyword>
<feature type="transmembrane region" description="Helical" evidence="7">
    <location>
        <begin position="620"/>
        <end position="644"/>
    </location>
</feature>
<evidence type="ECO:0000256" key="2">
    <source>
        <dbReference type="ARBA" id="ARBA00022475"/>
    </source>
</evidence>
<dbReference type="OrthoDB" id="3268975at2"/>
<dbReference type="PANTHER" id="PTHR30572">
    <property type="entry name" value="MEMBRANE COMPONENT OF TRANSPORTER-RELATED"/>
    <property type="match status" value="1"/>
</dbReference>
<comment type="similarity">
    <text evidence="6">Belongs to the ABC-4 integral membrane protein family.</text>
</comment>
<evidence type="ECO:0000256" key="7">
    <source>
        <dbReference type="SAM" id="Phobius"/>
    </source>
</evidence>
<feature type="transmembrane region" description="Helical" evidence="7">
    <location>
        <begin position="665"/>
        <end position="689"/>
    </location>
</feature>
<dbReference type="InterPro" id="IPR003838">
    <property type="entry name" value="ABC3_permease_C"/>
</dbReference>
<comment type="subcellular location">
    <subcellularLocation>
        <location evidence="1">Cell membrane</location>
        <topology evidence="1">Multi-pass membrane protein</topology>
    </subcellularLocation>
</comment>
<evidence type="ECO:0000256" key="3">
    <source>
        <dbReference type="ARBA" id="ARBA00022692"/>
    </source>
</evidence>
<evidence type="ECO:0000256" key="4">
    <source>
        <dbReference type="ARBA" id="ARBA00022989"/>
    </source>
</evidence>
<feature type="transmembrane region" description="Helical" evidence="7">
    <location>
        <begin position="701"/>
        <end position="724"/>
    </location>
</feature>
<keyword evidence="10" id="KW-1185">Reference proteome</keyword>
<name>A0A4Q9KEX5_9ACTN</name>
<dbReference type="InterPro" id="IPR050250">
    <property type="entry name" value="Macrolide_Exporter_MacB"/>
</dbReference>
<dbReference type="Proteomes" id="UP000292373">
    <property type="component" value="Unassembled WGS sequence"/>
</dbReference>
<feature type="transmembrane region" description="Helical" evidence="7">
    <location>
        <begin position="893"/>
        <end position="915"/>
    </location>
</feature>
<dbReference type="EMBL" id="SDMQ01000008">
    <property type="protein sequence ID" value="TBT84277.1"/>
    <property type="molecule type" value="Genomic_DNA"/>
</dbReference>
<dbReference type="GO" id="GO:0022857">
    <property type="term" value="F:transmembrane transporter activity"/>
    <property type="evidence" value="ECO:0007669"/>
    <property type="project" value="TreeGrafter"/>
</dbReference>
<feature type="transmembrane region" description="Helical" evidence="7">
    <location>
        <begin position="860"/>
        <end position="881"/>
    </location>
</feature>
<accession>A0A4Q9KEX5</accession>
<comment type="caution">
    <text evidence="9">The sequence shown here is derived from an EMBL/GenBank/DDBJ whole genome shotgun (WGS) entry which is preliminary data.</text>
</comment>
<keyword evidence="5 7" id="KW-0472">Membrane</keyword>
<evidence type="ECO:0000256" key="1">
    <source>
        <dbReference type="ARBA" id="ARBA00004651"/>
    </source>
</evidence>
<evidence type="ECO:0000313" key="9">
    <source>
        <dbReference type="EMBL" id="TBT84277.1"/>
    </source>
</evidence>
<evidence type="ECO:0000256" key="6">
    <source>
        <dbReference type="ARBA" id="ARBA00038076"/>
    </source>
</evidence>
<dbReference type="Pfam" id="PF02687">
    <property type="entry name" value="FtsX"/>
    <property type="match status" value="2"/>
</dbReference>
<dbReference type="AlphaFoldDB" id="A0A4Q9KEX5"/>
<reference evidence="9 10" key="1">
    <citation type="submission" date="2019-01" db="EMBL/GenBank/DDBJ databases">
        <title>Lactibacter flavus gen. nov., sp. nov., a novel bacterium of the family Propionibacteriaceae isolated from raw milk and dairy products.</title>
        <authorList>
            <person name="Huptas C."/>
            <person name="Wenning M."/>
            <person name="Breitenwieser F."/>
            <person name="Doll E."/>
            <person name="Von Neubeck M."/>
            <person name="Busse H.-J."/>
            <person name="Scherer S."/>
        </authorList>
    </citation>
    <scope>NUCLEOTIDE SEQUENCE [LARGE SCALE GENOMIC DNA]</scope>
    <source>
        <strain evidence="9 10">KCTC 33808</strain>
    </source>
</reference>